<evidence type="ECO:0000256" key="5">
    <source>
        <dbReference type="SAM" id="MobiDB-lite"/>
    </source>
</evidence>
<dbReference type="PANTHER" id="PTHR14226">
    <property type="entry name" value="NEUROPATHY TARGET ESTERASE/SWISS CHEESE D.MELANOGASTER"/>
    <property type="match status" value="1"/>
</dbReference>
<feature type="short sequence motif" description="GXSXG" evidence="4">
    <location>
        <begin position="316"/>
        <end position="320"/>
    </location>
</feature>
<feature type="short sequence motif" description="GXGXXG" evidence="4">
    <location>
        <begin position="287"/>
        <end position="292"/>
    </location>
</feature>
<feature type="compositionally biased region" description="Acidic residues" evidence="5">
    <location>
        <begin position="120"/>
        <end position="130"/>
    </location>
</feature>
<comment type="caution">
    <text evidence="4">Lacks conserved residue(s) required for the propagation of feature annotation.</text>
</comment>
<accession>A0A7S2UQE3</accession>
<keyword evidence="6" id="KW-0732">Signal</keyword>
<dbReference type="GO" id="GO:0052689">
    <property type="term" value="F:carboxylic ester hydrolase activity"/>
    <property type="evidence" value="ECO:0007669"/>
    <property type="project" value="UniProtKB-ARBA"/>
</dbReference>
<dbReference type="EMBL" id="HBHQ01027981">
    <property type="protein sequence ID" value="CAD9827132.1"/>
    <property type="molecule type" value="Transcribed_RNA"/>
</dbReference>
<evidence type="ECO:0000256" key="3">
    <source>
        <dbReference type="ARBA" id="ARBA00023098"/>
    </source>
</evidence>
<feature type="domain" description="PNPLA" evidence="7">
    <location>
        <begin position="283"/>
        <end position="450"/>
    </location>
</feature>
<evidence type="ECO:0000256" key="4">
    <source>
        <dbReference type="PROSITE-ProRule" id="PRU01161"/>
    </source>
</evidence>
<keyword evidence="3" id="KW-0443">Lipid metabolism</keyword>
<dbReference type="Pfam" id="PF01734">
    <property type="entry name" value="Patatin"/>
    <property type="match status" value="1"/>
</dbReference>
<evidence type="ECO:0000259" key="7">
    <source>
        <dbReference type="PROSITE" id="PS51635"/>
    </source>
</evidence>
<dbReference type="Gene3D" id="3.40.1090.10">
    <property type="entry name" value="Cytosolic phospholipase A2 catalytic domain"/>
    <property type="match status" value="1"/>
</dbReference>
<sequence>MKMKIQTIGRPGCFLFLLLLIRICRSSSSSNVVVSFQQKQQQQRRHRHCCLTTSSSDLKYCMMGGRPQQRQMKYDPFQWRESSSNSKFWSSSSSLPTHQSLLHHVNVVEEDPPTNHNDASLEEEEKEEEKEDKHHDKEQEEEEKETAGFYNGLKNRVRSSLMVDRRRWRENEESDTTTPARTVTNVHELRTAVLEKKIPLRDLDIHIDMIRGPLQHNLDSDDRTSSNSNNNNATVECDPSTVCDCDVTESLWNHSVMQLIAERIQTNSTPSNRGDQDMAHLALAIEGGGMRGAVSAGMAAAISSLGLMDAFDSVYGSSAGSIVGAYMISRQMCIDVYTEVLPAAKGRFASKGRVMSNLGVGLVNDLVARLLRERTRTGTGTLPIIAKNNVTTTATSLPVTVTKNETNGRLDDTSQVAVAPDPSSPGIFSAMLSKVLPLAISDRLPVLLSSIRPYLRLSPGMNISFVLDGIMSEQHGLRPFDIQSFQINDAKQPLYCVSSTVRGGQLETVAFGSADGDYWDIRTAVESKQTVSSNGKVVRSAKVVKELVRSTFKLLGVVAVSYKSKAFLRRFIRQFVDAKLEQEGVDSSKTFRVLNQVRRNGRKRSLLGIRRRRRKSRKIQEKHQGTMHATTRLREATSCTDDAGKKGFFACIEASMLVPGAAGKPIKLLRSKHRDDAQMSGVGTMTNICFDAFCYEPIPYRSAVENGATHVLALRTRPAGCVVETVPAMYEKLVAPIYFRLHGMPKVVDFFETGGSQYRYLEDVLTLNEGLVVGCTSNDSSTNCTGVKVPPTKILYGITGNGDDKSDVDTNTWKRAHLLPVVLPAGTPELPNLTQEKDEVLSAVRNGYAAAFDMLAPVAGLEFDPSTVESKRVAELLFPKRDDEDIYVLGNPIQVKGEVIERKYEQERQKEKSRFIAWIREKRNKRKQQNKALQNPIRSIAVKVEEEFPDTKQYVRDDSLDWLEAEALLAALPGFQQGRLSHLSVGLRSEDSTS</sequence>
<dbReference type="InterPro" id="IPR016035">
    <property type="entry name" value="Acyl_Trfase/lysoPLipase"/>
</dbReference>
<evidence type="ECO:0000256" key="1">
    <source>
        <dbReference type="ARBA" id="ARBA00022801"/>
    </source>
</evidence>
<evidence type="ECO:0000256" key="2">
    <source>
        <dbReference type="ARBA" id="ARBA00022963"/>
    </source>
</evidence>
<reference evidence="8" key="1">
    <citation type="submission" date="2021-01" db="EMBL/GenBank/DDBJ databases">
        <authorList>
            <person name="Corre E."/>
            <person name="Pelletier E."/>
            <person name="Niang G."/>
            <person name="Scheremetjew M."/>
            <person name="Finn R."/>
            <person name="Kale V."/>
            <person name="Holt S."/>
            <person name="Cochrane G."/>
            <person name="Meng A."/>
            <person name="Brown T."/>
            <person name="Cohen L."/>
        </authorList>
    </citation>
    <scope>NUCLEOTIDE SEQUENCE</scope>
    <source>
        <strain evidence="8">CCMP2084</strain>
    </source>
</reference>
<proteinExistence type="predicted"/>
<organism evidence="8">
    <name type="scientific">Attheya septentrionalis</name>
    <dbReference type="NCBI Taxonomy" id="420275"/>
    <lineage>
        <taxon>Eukaryota</taxon>
        <taxon>Sar</taxon>
        <taxon>Stramenopiles</taxon>
        <taxon>Ochrophyta</taxon>
        <taxon>Bacillariophyta</taxon>
        <taxon>Coscinodiscophyceae</taxon>
        <taxon>Chaetocerotophycidae</taxon>
        <taxon>Chaetocerotales</taxon>
        <taxon>Attheyaceae</taxon>
        <taxon>Attheya</taxon>
    </lineage>
</organism>
<dbReference type="InterPro" id="IPR002641">
    <property type="entry name" value="PNPLA_dom"/>
</dbReference>
<dbReference type="PROSITE" id="PS51635">
    <property type="entry name" value="PNPLA"/>
    <property type="match status" value="1"/>
</dbReference>
<feature type="signal peptide" evidence="6">
    <location>
        <begin position="1"/>
        <end position="29"/>
    </location>
</feature>
<keyword evidence="1" id="KW-0378">Hydrolase</keyword>
<dbReference type="InterPro" id="IPR050301">
    <property type="entry name" value="NTE"/>
</dbReference>
<dbReference type="AlphaFoldDB" id="A0A7S2UQE3"/>
<evidence type="ECO:0000256" key="6">
    <source>
        <dbReference type="SAM" id="SignalP"/>
    </source>
</evidence>
<protein>
    <recommendedName>
        <fullName evidence="7">PNPLA domain-containing protein</fullName>
    </recommendedName>
</protein>
<dbReference type="GO" id="GO:0016298">
    <property type="term" value="F:lipase activity"/>
    <property type="evidence" value="ECO:0007669"/>
    <property type="project" value="UniProtKB-ARBA"/>
</dbReference>
<name>A0A7S2UQE3_9STRA</name>
<dbReference type="PANTHER" id="PTHR14226:SF64">
    <property type="entry name" value="PNPLA DOMAIN-CONTAINING PROTEIN"/>
    <property type="match status" value="1"/>
</dbReference>
<gene>
    <name evidence="8" type="ORF">ASEP1449_LOCUS18966</name>
</gene>
<dbReference type="GO" id="GO:0016042">
    <property type="term" value="P:lipid catabolic process"/>
    <property type="evidence" value="ECO:0007669"/>
    <property type="project" value="UniProtKB-KW"/>
</dbReference>
<feature type="region of interest" description="Disordered" evidence="5">
    <location>
        <begin position="107"/>
        <end position="149"/>
    </location>
</feature>
<keyword evidence="2" id="KW-0442">Lipid degradation</keyword>
<feature type="chain" id="PRO_5030960257" description="PNPLA domain-containing protein" evidence="6">
    <location>
        <begin position="30"/>
        <end position="994"/>
    </location>
</feature>
<evidence type="ECO:0000313" key="8">
    <source>
        <dbReference type="EMBL" id="CAD9827132.1"/>
    </source>
</evidence>
<dbReference type="SUPFAM" id="SSF52151">
    <property type="entry name" value="FabD/lysophospholipase-like"/>
    <property type="match status" value="1"/>
</dbReference>